<proteinExistence type="predicted"/>
<gene>
    <name evidence="1" type="ORF">H0485_02745</name>
</gene>
<evidence type="ECO:0000313" key="2">
    <source>
        <dbReference type="Proteomes" id="UP001198571"/>
    </source>
</evidence>
<dbReference type="PANTHER" id="PTHR30037">
    <property type="entry name" value="DNA-3-METHYLADENINE GLYCOSYLASE 1"/>
    <property type="match status" value="1"/>
</dbReference>
<sequence>MTVLAATAEDQGQAGRCPWCGSDPFYVDYHDREWGRPIRDPRALWEMLVLESFQAGLSWITILRKREGFRAAFQGFDPTVIASWGEAEIARLLLDPGIIRHRGKIESTIRAARAWAEVEAAEGFSAWIWSFTGGQPLQNRPLAILDVPAQTEVSVALSKALKKRGFNYCGPTVAYAFMQAAGLVNDHLASCPAGDACAAAQEAPPLPLAKPIPARI</sequence>
<comment type="caution">
    <text evidence="1">The sequence shown here is derived from an EMBL/GenBank/DDBJ whole genome shotgun (WGS) entry which is preliminary data.</text>
</comment>
<protein>
    <submittedName>
        <fullName evidence="1">DNA-3-methyladenine glycosylase I</fullName>
    </submittedName>
</protein>
<dbReference type="Pfam" id="PF03352">
    <property type="entry name" value="Adenine_glyco"/>
    <property type="match status" value="1"/>
</dbReference>
<dbReference type="Proteomes" id="UP001198571">
    <property type="component" value="Unassembled WGS sequence"/>
</dbReference>
<accession>A0ABS8CHS1</accession>
<dbReference type="NCBIfam" id="TIGR00624">
    <property type="entry name" value="tag"/>
    <property type="match status" value="1"/>
</dbReference>
<name>A0ABS8CHS1_9RHOB</name>
<keyword evidence="2" id="KW-1185">Reference proteome</keyword>
<evidence type="ECO:0000313" key="1">
    <source>
        <dbReference type="EMBL" id="MCB5408929.1"/>
    </source>
</evidence>
<dbReference type="InterPro" id="IPR052891">
    <property type="entry name" value="DNA-3mA_glycosylase"/>
</dbReference>
<dbReference type="Gene3D" id="1.10.340.30">
    <property type="entry name" value="Hypothetical protein, domain 2"/>
    <property type="match status" value="1"/>
</dbReference>
<organism evidence="1 2">
    <name type="scientific">Pseudogemmobacter faecipullorum</name>
    <dbReference type="NCBI Taxonomy" id="2755041"/>
    <lineage>
        <taxon>Bacteria</taxon>
        <taxon>Pseudomonadati</taxon>
        <taxon>Pseudomonadota</taxon>
        <taxon>Alphaproteobacteria</taxon>
        <taxon>Rhodobacterales</taxon>
        <taxon>Paracoccaceae</taxon>
        <taxon>Pseudogemmobacter</taxon>
    </lineage>
</organism>
<dbReference type="SUPFAM" id="SSF48150">
    <property type="entry name" value="DNA-glycosylase"/>
    <property type="match status" value="1"/>
</dbReference>
<dbReference type="InterPro" id="IPR004597">
    <property type="entry name" value="Tag"/>
</dbReference>
<reference evidence="1 2" key="1">
    <citation type="submission" date="2020-07" db="EMBL/GenBank/DDBJ databases">
        <title>Pseudogemmobacter sp. nov., isolated from poultry manure in Taiwan.</title>
        <authorList>
            <person name="Lin S.-Y."/>
            <person name="Tang Y.-S."/>
            <person name="Young C.-C."/>
        </authorList>
    </citation>
    <scope>NUCLEOTIDE SEQUENCE [LARGE SCALE GENOMIC DNA]</scope>
    <source>
        <strain evidence="1 2">CC-YST710</strain>
    </source>
</reference>
<dbReference type="EMBL" id="JACDXX010000002">
    <property type="protein sequence ID" value="MCB5408929.1"/>
    <property type="molecule type" value="Genomic_DNA"/>
</dbReference>
<dbReference type="InterPro" id="IPR005019">
    <property type="entry name" value="Adenine_glyco"/>
</dbReference>
<dbReference type="RefSeq" id="WP_226933826.1">
    <property type="nucleotide sequence ID" value="NZ_JACDXX010000002.1"/>
</dbReference>
<dbReference type="InterPro" id="IPR011257">
    <property type="entry name" value="DNA_glycosylase"/>
</dbReference>
<dbReference type="PANTHER" id="PTHR30037:SF4">
    <property type="entry name" value="DNA-3-METHYLADENINE GLYCOSYLASE I"/>
    <property type="match status" value="1"/>
</dbReference>